<dbReference type="PANTHER" id="PTHR47331">
    <property type="entry name" value="PHD-TYPE DOMAIN-CONTAINING PROTEIN"/>
    <property type="match status" value="1"/>
</dbReference>
<feature type="region of interest" description="Disordered" evidence="1">
    <location>
        <begin position="420"/>
        <end position="446"/>
    </location>
</feature>
<dbReference type="Proteomes" id="UP000694865">
    <property type="component" value="Unplaced"/>
</dbReference>
<keyword evidence="3" id="KW-1185">Reference proteome</keyword>
<dbReference type="Pfam" id="PF17921">
    <property type="entry name" value="Integrase_H2C2"/>
    <property type="match status" value="1"/>
</dbReference>
<sequence>MTKLNQLRKKRDKARRVLVNALEPEEDSIRTFNSQQDKPSAYEQIASRLSRLHRLEEDSIAAHRELYDHLEVDDPEFDEVIKDNQELSNRCARVDSFVEKHRVVYNQSQQSQINASARNQSHNSADQHVQFPPSLTYRSSMQLPKLEIPKFSGDALEWNQFHDNFSSAIDSDDRLSEVQKLTYLKSFLTDEAKRTIDGLQTTQANYKIAFNLLKERYGQPKMIIDAHMRSLWALPAPNNDPTSLRRFHDEVETTIRGLRVLHMNESSYGALLIPMLLDKLPITFQQQLARNHGDDDWTLTELTAAMRAEIRALSVGNKFSTLSCDDETDTKSTVAAFYTNTHAKKPHKPRKPAYKPPAERKCVYCQEMHNPTSCVKVATPELRLQYVKTNQLCFNCLGSHKANSCKSKYSCKICKKRHHTSLHRHNKQSNDNSSNNSGSETPPVSVNFTHASQKLANRSDRYSGDRNITPSNPPNRVLLKTATIPVSYRGKMVYATALFDEGADRSFVTHNLAQRLNANVHFTEQLRLKSFNNPDAECKSVPCTTLQLHTRDGQKKPIDVLYVKEISDKLTNVVTTNITNMPHLRGLNLAQKPMPSESTIRIDILIGADKYWDYVRNHVIRGPGPTAVDSVFGYLLSGPVDRNHVTRAAAFTGQTHVRNTRSNSVTAFHFTAEIQALRTSQVLDKNIASFWDLESIGIREQINQDPVTVGHTEQYKQYSQNCLDVVNGRFSAKLPWKPNHDPLPTNYYATEQRTRNMVRKLPRDIIQAYDKVITDQLDKGYIEKVVPDNNNTGHYLPHRAIKRESSASTPIRVVYDCSAKSGAGQPSLNDCLEIGPHLLNDLTGILLRFRANPVAITSDIEKAFLQIGLSTEDRQYTKFLWLSDIKDVNSDFSTYQFCSVLFGASPSPFILNAAIKTLIDNNTDVPAANDLQQNIYVDDVVTGSTNTSKAIQYYHDATQLLATRGFNLRSWSSNDAAIRELAAHDGRGKSDNPVTVLGMKWDTNRDILQCKQIELPSNDPLITKRDIVSYTASLYDPLGLLTPAHIAAKRLIQTLWKQNQHWDTPISDNLRNDWEVIAENLHSASKINVRRRYFNETDNTVNNEVEIHAFADASDKAYGGVVYVKSGNGTSLAMSKTRVTPVNNQTLTLPRLELMGAVIATRLSKFVSTALSTKYNVAKQFFWSDSQIVLHWLNARGKQDTFTANRVSEIVSLPQEFKYVPTKCNPADLLTRGITSKELRDSELWWKGPPWLGNRDFWPTCELFDKPNISVNHVALTPTGDIDFAPLVHQDIPATYVNKESMTSSLDRSPAVTSHTRESLTRENTPSVPVGSHNASRTVNTKEVPVGLQYVINLDDYNNNYNKLLRITAYVLRFVQLLKSKEKCTQDKPSATELNNAEIHWITDIQHEHFADIFVSTKNDNKKYGHLRSQLKLFIAEDKLLRLGGRLQYADLPYDTKHPILLPRDHQLTRLIVRATHDRIMHRGPQSTVNALRDRYWINSIRRVVNHVLHKCVVCRKVSGPAYAKPISTPLPECRVTATPPFRISGIDYTGALYVRSAPNKTVTKAYVCLFTCATTRAVHLELVPDMSTRSFLLAFRRFAARRSTPSMLISDNATTFISAAHELRRLMNDPEVQALLAHHRTMWKFIPKRAPWVGGFYERMIGITKSTLKKVLGKACVTFDELQTILTEVESVINDRPLTHIASHADDLVPLTPSHLMIGRNVYSLPYDASNHLSDPIALTHHNVNLRFEHLAKLQRQFGKRWSAEYLTALRERHTHTAGGVKNNTIKVGDIVLVHSDVEKRVNWHMAKVTRLLPGKDGLVRVVEIKTKLGKTNRPVNKLYLLETSQVEEQRTSAIQSPPTVPGVNNEQLTEGNPTMTSPVTEKPPNQNGVPEDATEDRADQMSPTMNSNTTQSSRPRREAFEVANLRLTYNNK</sequence>
<dbReference type="SUPFAM" id="SSF56672">
    <property type="entry name" value="DNA/RNA polymerases"/>
    <property type="match status" value="1"/>
</dbReference>
<dbReference type="InterPro" id="IPR001584">
    <property type="entry name" value="Integrase_cat-core"/>
</dbReference>
<feature type="compositionally biased region" description="Polar residues" evidence="1">
    <location>
        <begin position="1322"/>
        <end position="1335"/>
    </location>
</feature>
<dbReference type="Gene3D" id="3.30.420.10">
    <property type="entry name" value="Ribonuclease H-like superfamily/Ribonuclease H"/>
    <property type="match status" value="1"/>
</dbReference>
<dbReference type="Pfam" id="PF18701">
    <property type="entry name" value="DUF5641"/>
    <property type="match status" value="1"/>
</dbReference>
<evidence type="ECO:0000256" key="1">
    <source>
        <dbReference type="SAM" id="MobiDB-lite"/>
    </source>
</evidence>
<dbReference type="InterPro" id="IPR036397">
    <property type="entry name" value="RNaseH_sf"/>
</dbReference>
<feature type="region of interest" description="Disordered" evidence="1">
    <location>
        <begin position="1301"/>
        <end position="1335"/>
    </location>
</feature>
<dbReference type="InterPro" id="IPR005312">
    <property type="entry name" value="DUF1759"/>
</dbReference>
<dbReference type="Gene3D" id="1.10.340.70">
    <property type="match status" value="1"/>
</dbReference>
<organism evidence="3 4">
    <name type="scientific">Saccoglossus kowalevskii</name>
    <name type="common">Acorn worm</name>
    <dbReference type="NCBI Taxonomy" id="10224"/>
    <lineage>
        <taxon>Eukaryota</taxon>
        <taxon>Metazoa</taxon>
        <taxon>Hemichordata</taxon>
        <taxon>Enteropneusta</taxon>
        <taxon>Harrimaniidae</taxon>
        <taxon>Saccoglossus</taxon>
    </lineage>
</organism>
<gene>
    <name evidence="4" type="primary">LOC100373392</name>
</gene>
<feature type="compositionally biased region" description="Polar residues" evidence="1">
    <location>
        <begin position="1851"/>
        <end position="1890"/>
    </location>
</feature>
<feature type="region of interest" description="Disordered" evidence="1">
    <location>
        <begin position="1851"/>
        <end position="1921"/>
    </location>
</feature>
<proteinExistence type="predicted"/>
<dbReference type="Gene3D" id="3.10.10.10">
    <property type="entry name" value="HIV Type 1 Reverse Transcriptase, subunit A, domain 1"/>
    <property type="match status" value="1"/>
</dbReference>
<dbReference type="InterPro" id="IPR008042">
    <property type="entry name" value="Retrotrans_Pao"/>
</dbReference>
<dbReference type="InterPro" id="IPR008737">
    <property type="entry name" value="DUF1758"/>
</dbReference>
<accession>A0ABM0H179</accession>
<feature type="compositionally biased region" description="Polar residues" evidence="1">
    <location>
        <begin position="1301"/>
        <end position="1314"/>
    </location>
</feature>
<feature type="compositionally biased region" description="Polar residues" evidence="1">
    <location>
        <begin position="1903"/>
        <end position="1915"/>
    </location>
</feature>
<evidence type="ECO:0000313" key="3">
    <source>
        <dbReference type="Proteomes" id="UP000694865"/>
    </source>
</evidence>
<dbReference type="Gene3D" id="3.30.70.270">
    <property type="match status" value="1"/>
</dbReference>
<dbReference type="InterPro" id="IPR041588">
    <property type="entry name" value="Integrase_H2C2"/>
</dbReference>
<name>A0ABM0H179_SACKO</name>
<dbReference type="Pfam" id="PF05380">
    <property type="entry name" value="Peptidase_A17"/>
    <property type="match status" value="1"/>
</dbReference>
<dbReference type="InterPro" id="IPR043128">
    <property type="entry name" value="Rev_trsase/Diguanyl_cyclase"/>
</dbReference>
<dbReference type="InterPro" id="IPR040676">
    <property type="entry name" value="DUF5641"/>
</dbReference>
<dbReference type="InterPro" id="IPR012337">
    <property type="entry name" value="RNaseH-like_sf"/>
</dbReference>
<dbReference type="RefSeq" id="XP_002741927.1">
    <property type="nucleotide sequence ID" value="XM_002741881.1"/>
</dbReference>
<dbReference type="SUPFAM" id="SSF53098">
    <property type="entry name" value="Ribonuclease H-like"/>
    <property type="match status" value="1"/>
</dbReference>
<feature type="region of interest" description="Disordered" evidence="1">
    <location>
        <begin position="456"/>
        <end position="475"/>
    </location>
</feature>
<evidence type="ECO:0000259" key="2">
    <source>
        <dbReference type="PROSITE" id="PS50994"/>
    </source>
</evidence>
<dbReference type="InterPro" id="IPR000477">
    <property type="entry name" value="RT_dom"/>
</dbReference>
<dbReference type="Pfam" id="PF05585">
    <property type="entry name" value="DUF1758"/>
    <property type="match status" value="1"/>
</dbReference>
<dbReference type="GeneID" id="100373392"/>
<reference evidence="4" key="1">
    <citation type="submission" date="2025-08" db="UniProtKB">
        <authorList>
            <consortium name="RefSeq"/>
        </authorList>
    </citation>
    <scope>IDENTIFICATION</scope>
    <source>
        <tissue evidence="4">Testes</tissue>
    </source>
</reference>
<dbReference type="PROSITE" id="PS50994">
    <property type="entry name" value="INTEGRASE"/>
    <property type="match status" value="1"/>
</dbReference>
<protein>
    <submittedName>
        <fullName evidence="4">Uncharacterized protein LOC100373392</fullName>
    </submittedName>
</protein>
<evidence type="ECO:0000313" key="4">
    <source>
        <dbReference type="RefSeq" id="XP_002741927.1"/>
    </source>
</evidence>
<dbReference type="PANTHER" id="PTHR47331:SF1">
    <property type="entry name" value="GAG-LIKE PROTEIN"/>
    <property type="match status" value="1"/>
</dbReference>
<feature type="domain" description="Integrase catalytic" evidence="2">
    <location>
        <begin position="1536"/>
        <end position="1722"/>
    </location>
</feature>
<dbReference type="Pfam" id="PF00078">
    <property type="entry name" value="RVT_1"/>
    <property type="match status" value="1"/>
</dbReference>
<feature type="compositionally biased region" description="Low complexity" evidence="1">
    <location>
        <begin position="429"/>
        <end position="439"/>
    </location>
</feature>
<dbReference type="InterPro" id="IPR043502">
    <property type="entry name" value="DNA/RNA_pol_sf"/>
</dbReference>
<dbReference type="Pfam" id="PF03564">
    <property type="entry name" value="DUF1759"/>
    <property type="match status" value="1"/>
</dbReference>